<evidence type="ECO:0000313" key="3">
    <source>
        <dbReference type="Proteomes" id="UP000278035"/>
    </source>
</evidence>
<name>A0A3G8LSB2_9GAMM</name>
<keyword evidence="3" id="KW-1185">Reference proteome</keyword>
<dbReference type="OrthoDB" id="5593782at2"/>
<gene>
    <name evidence="2" type="ORF">EGC82_02605</name>
</gene>
<reference evidence="3" key="1">
    <citation type="submission" date="2018-11" db="EMBL/GenBank/DDBJ databases">
        <title>Shewanella sp. M2.</title>
        <authorList>
            <person name="Hwang Y.J."/>
            <person name="Hwang C.Y."/>
        </authorList>
    </citation>
    <scope>NUCLEOTIDE SEQUENCE [LARGE SCALE GENOMIC DNA]</scope>
    <source>
        <strain evidence="3">LMG 19866</strain>
    </source>
</reference>
<organism evidence="2 3">
    <name type="scientific">Shewanella livingstonensis</name>
    <dbReference type="NCBI Taxonomy" id="150120"/>
    <lineage>
        <taxon>Bacteria</taxon>
        <taxon>Pseudomonadati</taxon>
        <taxon>Pseudomonadota</taxon>
        <taxon>Gammaproteobacteria</taxon>
        <taxon>Alteromonadales</taxon>
        <taxon>Shewanellaceae</taxon>
        <taxon>Shewanella</taxon>
    </lineage>
</organism>
<proteinExistence type="predicted"/>
<protein>
    <submittedName>
        <fullName evidence="2">Inovirus Gp2 family protein</fullName>
    </submittedName>
</protein>
<dbReference type="RefSeq" id="WP_124729372.1">
    <property type="nucleotide sequence ID" value="NZ_CBCSKC010000016.1"/>
</dbReference>
<dbReference type="Pfam" id="PF11726">
    <property type="entry name" value="YagK_YfjJ_C"/>
    <property type="match status" value="1"/>
</dbReference>
<dbReference type="AlphaFoldDB" id="A0A3G8LSB2"/>
<dbReference type="InterPro" id="IPR057271">
    <property type="entry name" value="YagK_YfjJ_C"/>
</dbReference>
<accession>A0A3G8LSB2</accession>
<evidence type="ECO:0000313" key="2">
    <source>
        <dbReference type="EMBL" id="AZG71752.1"/>
    </source>
</evidence>
<dbReference type="KEGG" id="slj:EGC82_02605"/>
<dbReference type="EMBL" id="CP034015">
    <property type="protein sequence ID" value="AZG71752.1"/>
    <property type="molecule type" value="Genomic_DNA"/>
</dbReference>
<feature type="domain" description="YagK/YfjJ C-terminal" evidence="1">
    <location>
        <begin position="63"/>
        <end position="199"/>
    </location>
</feature>
<evidence type="ECO:0000259" key="1">
    <source>
        <dbReference type="Pfam" id="PF11726"/>
    </source>
</evidence>
<sequence>MPINTNKSQTLNTKVRKQPFCISKHNSTLFAYKNHAYQVYKPKYKRLTKSIVHTIISDYEIMLSHYSKVLVARIDLHPNSYSVDNQTIKLFLQQISELLANKYLCKIIYHCAREQNTSDTEHYHLEIMLSAHKIKHSSKLLKLIKAKWAIHANGTVSFVDNPFCIIFRGNKASLKEAVYRSSYLAKEHTKELNGKAKGFISNKLPPAKSFGPTNDLMLVAPNITFEKNKRKLLYRASQTTELEPMTKTKKLSPYGWFNALSHAQQLKECIASRTTSLSHLTNPPPTQKRQSYRYKDVLINEASDEVIITQVAPHEPKSDHSYFDH</sequence>
<dbReference type="Proteomes" id="UP000278035">
    <property type="component" value="Chromosome"/>
</dbReference>